<feature type="region of interest" description="Disordered" evidence="1">
    <location>
        <begin position="326"/>
        <end position="352"/>
    </location>
</feature>
<evidence type="ECO:0000313" key="3">
    <source>
        <dbReference type="EMBL" id="KAF2809926.1"/>
    </source>
</evidence>
<organism evidence="3">
    <name type="scientific">Mytilinidion resinicola</name>
    <dbReference type="NCBI Taxonomy" id="574789"/>
    <lineage>
        <taxon>Eukaryota</taxon>
        <taxon>Fungi</taxon>
        <taxon>Dikarya</taxon>
        <taxon>Ascomycota</taxon>
        <taxon>Pezizomycotina</taxon>
        <taxon>Dothideomycetes</taxon>
        <taxon>Pleosporomycetidae</taxon>
        <taxon>Mytilinidiales</taxon>
        <taxon>Mytilinidiaceae</taxon>
        <taxon>Mytilinidion</taxon>
    </lineage>
</organism>
<reference evidence="5" key="2">
    <citation type="submission" date="2020-04" db="EMBL/GenBank/DDBJ databases">
        <authorList>
            <consortium name="NCBI Genome Project"/>
        </authorList>
    </citation>
    <scope>NUCLEOTIDE SEQUENCE</scope>
    <source>
        <strain evidence="5">CBS 304.34</strain>
    </source>
</reference>
<dbReference type="PANTHER" id="PTHR42085">
    <property type="entry name" value="F-BOX DOMAIN-CONTAINING PROTEIN"/>
    <property type="match status" value="1"/>
</dbReference>
<evidence type="ECO:0000259" key="2">
    <source>
        <dbReference type="Pfam" id="PF13013"/>
    </source>
</evidence>
<dbReference type="AlphaFoldDB" id="A0A6A6YM21"/>
<feature type="compositionally biased region" description="Basic and acidic residues" evidence="1">
    <location>
        <begin position="326"/>
        <end position="345"/>
    </location>
</feature>
<reference evidence="5" key="3">
    <citation type="submission" date="2025-04" db="UniProtKB">
        <authorList>
            <consortium name="RefSeq"/>
        </authorList>
    </citation>
    <scope>IDENTIFICATION</scope>
    <source>
        <strain evidence="5">CBS 304.34</strain>
    </source>
</reference>
<evidence type="ECO:0000313" key="5">
    <source>
        <dbReference type="RefSeq" id="XP_033576890.1"/>
    </source>
</evidence>
<dbReference type="InterPro" id="IPR001810">
    <property type="entry name" value="F-box_dom"/>
</dbReference>
<proteinExistence type="predicted"/>
<protein>
    <recommendedName>
        <fullName evidence="2">F-box domain-containing protein</fullName>
    </recommendedName>
</protein>
<name>A0A6A6YM21_9PEZI</name>
<dbReference type="PANTHER" id="PTHR42085:SF1">
    <property type="entry name" value="F-BOX DOMAIN-CONTAINING PROTEIN"/>
    <property type="match status" value="1"/>
</dbReference>
<reference evidence="3 5" key="1">
    <citation type="journal article" date="2020" name="Stud. Mycol.">
        <title>101 Dothideomycetes genomes: a test case for predicting lifestyles and emergence of pathogens.</title>
        <authorList>
            <person name="Haridas S."/>
            <person name="Albert R."/>
            <person name="Binder M."/>
            <person name="Bloem J."/>
            <person name="Labutti K."/>
            <person name="Salamov A."/>
            <person name="Andreopoulos B."/>
            <person name="Baker S."/>
            <person name="Barry K."/>
            <person name="Bills G."/>
            <person name="Bluhm B."/>
            <person name="Cannon C."/>
            <person name="Castanera R."/>
            <person name="Culley D."/>
            <person name="Daum C."/>
            <person name="Ezra D."/>
            <person name="Gonzalez J."/>
            <person name="Henrissat B."/>
            <person name="Kuo A."/>
            <person name="Liang C."/>
            <person name="Lipzen A."/>
            <person name="Lutzoni F."/>
            <person name="Magnuson J."/>
            <person name="Mondo S."/>
            <person name="Nolan M."/>
            <person name="Ohm R."/>
            <person name="Pangilinan J."/>
            <person name="Park H.-J."/>
            <person name="Ramirez L."/>
            <person name="Alfaro M."/>
            <person name="Sun H."/>
            <person name="Tritt A."/>
            <person name="Yoshinaga Y."/>
            <person name="Zwiers L.-H."/>
            <person name="Turgeon B."/>
            <person name="Goodwin S."/>
            <person name="Spatafora J."/>
            <person name="Crous P."/>
            <person name="Grigoriev I."/>
        </authorList>
    </citation>
    <scope>NUCLEOTIDE SEQUENCE</scope>
    <source>
        <strain evidence="3 5">CBS 304.34</strain>
    </source>
</reference>
<dbReference type="OrthoDB" id="5229512at2759"/>
<dbReference type="Proteomes" id="UP000504636">
    <property type="component" value="Unplaced"/>
</dbReference>
<evidence type="ECO:0000256" key="1">
    <source>
        <dbReference type="SAM" id="MobiDB-lite"/>
    </source>
</evidence>
<keyword evidence="4" id="KW-1185">Reference proteome</keyword>
<feature type="compositionally biased region" description="Polar residues" evidence="1">
    <location>
        <begin position="1"/>
        <end position="14"/>
    </location>
</feature>
<dbReference type="Pfam" id="PF13013">
    <property type="entry name" value="F-box-like_2"/>
    <property type="match status" value="1"/>
</dbReference>
<sequence length="352" mass="40556">MSSQSTSAEPGLSNNKKRKFQQTLDVYFSNKKNKTSTDTKSELELAPKPELTAPFRFLDLPRELRDIIYDYALEPLSDHKYTRGLVIFNKRRPPSYHGLLKNLALLGTCKQVKEETQEALYRTYYFRASFTLPPPLVFRPLILRYFDVPETYFPTSSSFPPAYAGQRTEFLILTFDCMDTTTMWGSNPLEERESCQEMEYSDHPDDYEPSGWFRALHYMPALKQVRVLIMYSERTNERLQNFFKGEVKEAPLLRRTVRSLVAAVPKGVEIKWGITEAEAAKIFTDFWQSLKMNFDKVLKQWGFTFADRKALEGLADELGDGVERTDAEAFARGHGTEEGVEEARNSEGYGDS</sequence>
<gene>
    <name evidence="3 5" type="ORF">BDZ99DRAFT_520021</name>
</gene>
<feature type="domain" description="F-box" evidence="2">
    <location>
        <begin position="47"/>
        <end position="115"/>
    </location>
</feature>
<dbReference type="EMBL" id="MU003700">
    <property type="protein sequence ID" value="KAF2809926.1"/>
    <property type="molecule type" value="Genomic_DNA"/>
</dbReference>
<dbReference type="InterPro" id="IPR038883">
    <property type="entry name" value="AN11006-like"/>
</dbReference>
<evidence type="ECO:0000313" key="4">
    <source>
        <dbReference type="Proteomes" id="UP000504636"/>
    </source>
</evidence>
<feature type="region of interest" description="Disordered" evidence="1">
    <location>
        <begin position="1"/>
        <end position="20"/>
    </location>
</feature>
<dbReference type="GeneID" id="54466375"/>
<accession>A0A6A6YM21</accession>
<dbReference type="RefSeq" id="XP_033576890.1">
    <property type="nucleotide sequence ID" value="XM_033725482.1"/>
</dbReference>